<dbReference type="Proteomes" id="UP000035034">
    <property type="component" value="Unassembled WGS sequence"/>
</dbReference>
<comment type="cofactor">
    <cofactor evidence="1">
        <name>FMN</name>
        <dbReference type="ChEBI" id="CHEBI:58210"/>
    </cofactor>
</comment>
<dbReference type="PANTHER" id="PTHR33798:SF5">
    <property type="entry name" value="FLAVIN REDUCTASE LIKE DOMAIN-CONTAINING PROTEIN"/>
    <property type="match status" value="1"/>
</dbReference>
<keyword evidence="3" id="KW-0288">FMN</keyword>
<reference evidence="6 7" key="1">
    <citation type="submission" date="2011-12" db="EMBL/GenBank/DDBJ databases">
        <title>Whole genome shotgun sequence of Gordonia effusa NBRC 100432.</title>
        <authorList>
            <person name="Yoshida I."/>
            <person name="Takarada H."/>
            <person name="Hosoyama A."/>
            <person name="Tsuchikane K."/>
            <person name="Katsumata H."/>
            <person name="Yamazaki S."/>
            <person name="Fujita N."/>
        </authorList>
    </citation>
    <scope>NUCLEOTIDE SEQUENCE [LARGE SCALE GENOMIC DNA]</scope>
    <source>
        <strain evidence="6 7">NBRC 100432</strain>
    </source>
</reference>
<dbReference type="SUPFAM" id="SSF50475">
    <property type="entry name" value="FMN-binding split barrel"/>
    <property type="match status" value="1"/>
</dbReference>
<dbReference type="PANTHER" id="PTHR33798">
    <property type="entry name" value="FLAVOPROTEIN OXYGENASE"/>
    <property type="match status" value="1"/>
</dbReference>
<keyword evidence="2" id="KW-0285">Flavoprotein</keyword>
<evidence type="ECO:0000259" key="5">
    <source>
        <dbReference type="SMART" id="SM00903"/>
    </source>
</evidence>
<evidence type="ECO:0000256" key="4">
    <source>
        <dbReference type="ARBA" id="ARBA00038054"/>
    </source>
</evidence>
<dbReference type="STRING" id="1077974.GOEFS_105_00650"/>
<dbReference type="InterPro" id="IPR002563">
    <property type="entry name" value="Flavin_Rdtase-like_dom"/>
</dbReference>
<dbReference type="SMART" id="SM00903">
    <property type="entry name" value="Flavin_Reduct"/>
    <property type="match status" value="1"/>
</dbReference>
<protein>
    <recommendedName>
        <fullName evidence="5">Flavin reductase like domain-containing protein</fullName>
    </recommendedName>
</protein>
<dbReference type="AlphaFoldDB" id="H0R4Q3"/>
<evidence type="ECO:0000313" key="7">
    <source>
        <dbReference type="Proteomes" id="UP000035034"/>
    </source>
</evidence>
<evidence type="ECO:0000256" key="2">
    <source>
        <dbReference type="ARBA" id="ARBA00022630"/>
    </source>
</evidence>
<dbReference type="GO" id="GO:0016646">
    <property type="term" value="F:oxidoreductase activity, acting on the CH-NH group of donors, NAD or NADP as acceptor"/>
    <property type="evidence" value="ECO:0007669"/>
    <property type="project" value="UniProtKB-ARBA"/>
</dbReference>
<comment type="similarity">
    <text evidence="4">Belongs to the flavoredoxin family.</text>
</comment>
<dbReference type="InterPro" id="IPR012349">
    <property type="entry name" value="Split_barrel_FMN-bd"/>
</dbReference>
<feature type="domain" description="Flavin reductase like" evidence="5">
    <location>
        <begin position="19"/>
        <end position="165"/>
    </location>
</feature>
<dbReference type="Gene3D" id="2.30.110.10">
    <property type="entry name" value="Electron Transport, Fmn-binding Protein, Chain A"/>
    <property type="match status" value="1"/>
</dbReference>
<evidence type="ECO:0000256" key="1">
    <source>
        <dbReference type="ARBA" id="ARBA00001917"/>
    </source>
</evidence>
<dbReference type="GO" id="GO:0010181">
    <property type="term" value="F:FMN binding"/>
    <property type="evidence" value="ECO:0007669"/>
    <property type="project" value="InterPro"/>
</dbReference>
<gene>
    <name evidence="6" type="ORF">GOEFS_105_00650</name>
</gene>
<comment type="caution">
    <text evidence="6">The sequence shown here is derived from an EMBL/GenBank/DDBJ whole genome shotgun (WGS) entry which is preliminary data.</text>
</comment>
<sequence length="203" mass="21956">MRNYDPADPAVHMHSLLNAVVLPRPIAWVGSRSADGIDNLAPHSYFTISSLNPPVIQFTSIGTKDTLRNVRQTREFTVSLANRELMAQINTSSAPVAPTVSEFDITGLTKRSSVKIDAPSVAESPVSIECQLFDTMEFAGGDVVVFGEVVWVRVDEDCLTDGYPDVELLAPLSRLGGPFWGDIGTVSALNRPSADEALHDSDN</sequence>
<dbReference type="eggNOG" id="COG1853">
    <property type="taxonomic scope" value="Bacteria"/>
</dbReference>
<keyword evidence="7" id="KW-1185">Reference proteome</keyword>
<evidence type="ECO:0000256" key="3">
    <source>
        <dbReference type="ARBA" id="ARBA00022643"/>
    </source>
</evidence>
<dbReference type="RefSeq" id="WP_007319389.1">
    <property type="nucleotide sequence ID" value="NZ_BAEH01000105.1"/>
</dbReference>
<proteinExistence type="inferred from homology"/>
<dbReference type="Pfam" id="PF01613">
    <property type="entry name" value="Flavin_Reduct"/>
    <property type="match status" value="1"/>
</dbReference>
<name>H0R4Q3_9ACTN</name>
<accession>H0R4Q3</accession>
<organism evidence="6 7">
    <name type="scientific">Gordonia effusa NBRC 100432</name>
    <dbReference type="NCBI Taxonomy" id="1077974"/>
    <lineage>
        <taxon>Bacteria</taxon>
        <taxon>Bacillati</taxon>
        <taxon>Actinomycetota</taxon>
        <taxon>Actinomycetes</taxon>
        <taxon>Mycobacteriales</taxon>
        <taxon>Gordoniaceae</taxon>
        <taxon>Gordonia</taxon>
    </lineage>
</organism>
<evidence type="ECO:0000313" key="6">
    <source>
        <dbReference type="EMBL" id="GAB20054.1"/>
    </source>
</evidence>
<dbReference type="EMBL" id="BAEH01000105">
    <property type="protein sequence ID" value="GAB20054.1"/>
    <property type="molecule type" value="Genomic_DNA"/>
</dbReference>